<reference evidence="1 3" key="1">
    <citation type="journal article" date="2024" name="Ann. Entomol. Soc. Am.">
        <title>Genomic analyses of the southern and eastern yellowjacket wasps (Hymenoptera: Vespidae) reveal evolutionary signatures of social life.</title>
        <authorList>
            <person name="Catto M.A."/>
            <person name="Caine P.B."/>
            <person name="Orr S.E."/>
            <person name="Hunt B.G."/>
            <person name="Goodisman M.A.D."/>
        </authorList>
    </citation>
    <scope>NUCLEOTIDE SEQUENCE [LARGE SCALE GENOMIC DNA]</scope>
    <source>
        <strain evidence="1">232</strain>
        <tissue evidence="1">Head and thorax</tissue>
    </source>
</reference>
<evidence type="ECO:0000313" key="3">
    <source>
        <dbReference type="Proteomes" id="UP001607303"/>
    </source>
</evidence>
<evidence type="ECO:0000313" key="1">
    <source>
        <dbReference type="EMBL" id="KAL2726331.1"/>
    </source>
</evidence>
<dbReference type="EMBL" id="JAYRBN010000107">
    <property type="protein sequence ID" value="KAL2726331.1"/>
    <property type="molecule type" value="Genomic_DNA"/>
</dbReference>
<protein>
    <submittedName>
        <fullName evidence="1">Uncharacterized protein</fullName>
    </submittedName>
</protein>
<dbReference type="EMBL" id="JAYRBN010000107">
    <property type="protein sequence ID" value="KAL2726336.1"/>
    <property type="molecule type" value="Genomic_DNA"/>
</dbReference>
<dbReference type="AlphaFoldDB" id="A0ABD2B0D0"/>
<comment type="caution">
    <text evidence="1">The sequence shown here is derived from an EMBL/GenBank/DDBJ whole genome shotgun (WGS) entry which is preliminary data.</text>
</comment>
<proteinExistence type="predicted"/>
<organism evidence="1 3">
    <name type="scientific">Vespula maculifrons</name>
    <name type="common">Eastern yellow jacket</name>
    <name type="synonym">Wasp</name>
    <dbReference type="NCBI Taxonomy" id="7453"/>
    <lineage>
        <taxon>Eukaryota</taxon>
        <taxon>Metazoa</taxon>
        <taxon>Ecdysozoa</taxon>
        <taxon>Arthropoda</taxon>
        <taxon>Hexapoda</taxon>
        <taxon>Insecta</taxon>
        <taxon>Pterygota</taxon>
        <taxon>Neoptera</taxon>
        <taxon>Endopterygota</taxon>
        <taxon>Hymenoptera</taxon>
        <taxon>Apocrita</taxon>
        <taxon>Aculeata</taxon>
        <taxon>Vespoidea</taxon>
        <taxon>Vespidae</taxon>
        <taxon>Vespinae</taxon>
        <taxon>Vespula</taxon>
    </lineage>
</organism>
<name>A0ABD2B0D0_VESMC</name>
<gene>
    <name evidence="1" type="ORF">V1477_017758</name>
    <name evidence="2" type="ORF">V1477_017763</name>
</gene>
<keyword evidence="3" id="KW-1185">Reference proteome</keyword>
<dbReference type="Proteomes" id="UP001607303">
    <property type="component" value="Unassembled WGS sequence"/>
</dbReference>
<evidence type="ECO:0000313" key="2">
    <source>
        <dbReference type="EMBL" id="KAL2726336.1"/>
    </source>
</evidence>
<accession>A0ABD2B0D0</accession>
<sequence>MGVAHSNDPGLVFLDTILSEKKIVKEKFFFHLFISTRYNSPPIAQILIKKIWACRARRALSNGPVGFPRCYTVGEKNYAILSEKKIVKEKFFFHLFPLNLYNSAPIGQILIKKIWACRARRALSNYPGQFRRKNVYRKIFFPLFPLNSYNSVPIGQILMKKIWACRRRRALSNECGPALPGAILSEKKIVKGKFFFPLFLLNRYNTAPVGQILIKKIWACSARIALSNDSGPAFPGAILSEKKIVKGKFFFPLFPLNSYNSAPIGQILK</sequence>